<protein>
    <submittedName>
        <fullName evidence="3">GLI pathogenesis-related 2</fullName>
    </submittedName>
</protein>
<reference evidence="4" key="1">
    <citation type="journal article" date="2018" name="PLoS ONE">
        <title>Chinook salmon (Oncorhynchus tshawytscha) genome and transcriptome.</title>
        <authorList>
            <person name="Christensen K.A."/>
            <person name="Leong J.S."/>
            <person name="Sakhrani D."/>
            <person name="Biagi C.A."/>
            <person name="Minkley D.R."/>
            <person name="Withler R.E."/>
            <person name="Rondeau E.B."/>
            <person name="Koop B.F."/>
            <person name="Devlin R.H."/>
        </authorList>
    </citation>
    <scope>NUCLEOTIDE SEQUENCE [LARGE SCALE GENOMIC DNA]</scope>
</reference>
<evidence type="ECO:0000256" key="1">
    <source>
        <dbReference type="SAM" id="MobiDB-lite"/>
    </source>
</evidence>
<dbReference type="Gene3D" id="3.40.33.10">
    <property type="entry name" value="CAP"/>
    <property type="match status" value="4"/>
</dbReference>
<dbReference type="SMART" id="SM00198">
    <property type="entry name" value="SCP"/>
    <property type="match status" value="4"/>
</dbReference>
<dbReference type="FunFam" id="3.40.33.10:FF:000002">
    <property type="entry name" value="Golgi-associated plant pathogenesis-related protein 1"/>
    <property type="match status" value="4"/>
</dbReference>
<dbReference type="InterPro" id="IPR014044">
    <property type="entry name" value="CAP_dom"/>
</dbReference>
<dbReference type="PANTHER" id="PTHR10334">
    <property type="entry name" value="CYSTEINE-RICH SECRETORY PROTEIN-RELATED"/>
    <property type="match status" value="1"/>
</dbReference>
<keyword evidence="4" id="KW-1185">Reference proteome</keyword>
<feature type="compositionally biased region" description="Polar residues" evidence="1">
    <location>
        <begin position="36"/>
        <end position="47"/>
    </location>
</feature>
<feature type="region of interest" description="Disordered" evidence="1">
    <location>
        <begin position="35"/>
        <end position="55"/>
    </location>
</feature>
<feature type="domain" description="SCP" evidence="2">
    <location>
        <begin position="62"/>
        <end position="195"/>
    </location>
</feature>
<evidence type="ECO:0000259" key="2">
    <source>
        <dbReference type="SMART" id="SM00198"/>
    </source>
</evidence>
<dbReference type="PRINTS" id="PR00837">
    <property type="entry name" value="V5TPXLIKE"/>
</dbReference>
<dbReference type="Pfam" id="PF00188">
    <property type="entry name" value="CAP"/>
    <property type="match status" value="4"/>
</dbReference>
<dbReference type="InterPro" id="IPR035940">
    <property type="entry name" value="CAP_sf"/>
</dbReference>
<proteinExistence type="predicted"/>
<organism evidence="3 4">
    <name type="scientific">Oncorhynchus tshawytscha</name>
    <name type="common">Chinook salmon</name>
    <name type="synonym">Salmo tshawytscha</name>
    <dbReference type="NCBI Taxonomy" id="74940"/>
    <lineage>
        <taxon>Eukaryota</taxon>
        <taxon>Metazoa</taxon>
        <taxon>Chordata</taxon>
        <taxon>Craniata</taxon>
        <taxon>Vertebrata</taxon>
        <taxon>Euteleostomi</taxon>
        <taxon>Actinopterygii</taxon>
        <taxon>Neopterygii</taxon>
        <taxon>Teleostei</taxon>
        <taxon>Protacanthopterygii</taxon>
        <taxon>Salmoniformes</taxon>
        <taxon>Salmonidae</taxon>
        <taxon>Salmoninae</taxon>
        <taxon>Oncorhynchus</taxon>
    </lineage>
</organism>
<name>A0AAZ3RK10_ONCTS</name>
<evidence type="ECO:0000313" key="4">
    <source>
        <dbReference type="Proteomes" id="UP000694402"/>
    </source>
</evidence>
<reference evidence="3" key="2">
    <citation type="submission" date="2025-08" db="UniProtKB">
        <authorList>
            <consortium name="Ensembl"/>
        </authorList>
    </citation>
    <scope>IDENTIFICATION</scope>
</reference>
<feature type="domain" description="SCP" evidence="2">
    <location>
        <begin position="243"/>
        <end position="375"/>
    </location>
</feature>
<evidence type="ECO:0000313" key="3">
    <source>
        <dbReference type="Ensembl" id="ENSOTSP00005141711.1"/>
    </source>
</evidence>
<sequence length="757" mass="81232">MCNAGYFEKNVLPLGSSTSRAPKCFPTAGEGGGLSVPQSKIARSSSPAYKAPPQANGTDLGQFHLDFLRACNNQRMAHGAPALTLDPALSQGAQAWAETLLGERVLKNSSSPHGENIWAKTGSAGITATGQEVVDAWYKQEENYDFSKPGHQDKTGQFTQLVWRSSKEVGVGMANGDTGMLVVVAHFKPAGNISNPGYHAQNVMPKGSKVTDKPVEVVTSRMQALAVNSLSVQQKNKTMTDCGFERQFVDAHNDYRRKHGAPPLALSRDLCNSAQKWADHLLSIKSLKHSSTNHGENLYYAYSSTPKKPVGKDAVDSWYSEIKDYHFNKPGFSSSTGHFTQVVWKDCSEVGVGLATDGQTIFVVGQYHPAGNMCNAGYFEKNVLPLGSSTSRAPKCFPTAGEGGGLSVPQSKFARSSSPAYKAPPQANGTDLGQFHRDFLRACNNQRMAHGAPALTLDPTLSQGAQAWAETLLGERVLKNSSSPHGENIWAKTGSAGITATGQEVVDAWYKQEENYDFSKTGHQDKTGQFTQLVWRSSKEVGVGMANGGTGMLVVVAHFKPAGNISNPGYHAQNVMPKGSKITDKPVEVVTSRMQALAVNSLSANELGQFGRALLKSLNQYRSQHGALPLVLSPALTREAQDWAAHLVSINTLMNSGKGHGENIFYCSGSSTATPTGSDVAESWYKEIEKYNFSSPGFQSGAGNFTQMVWKSSKQVGVGLATSGRGTFIAVAFYDPAGNITNPGYFHDNVKTKGSIL</sequence>
<dbReference type="GeneTree" id="ENSGT00940000165492"/>
<feature type="domain" description="SCP" evidence="2">
    <location>
        <begin position="434"/>
        <end position="567"/>
    </location>
</feature>
<accession>A0AAZ3RK10</accession>
<dbReference type="InterPro" id="IPR001283">
    <property type="entry name" value="CRISP-related"/>
</dbReference>
<reference evidence="3" key="3">
    <citation type="submission" date="2025-09" db="UniProtKB">
        <authorList>
            <consortium name="Ensembl"/>
        </authorList>
    </citation>
    <scope>IDENTIFICATION</scope>
</reference>
<dbReference type="Ensembl" id="ENSOTST00005148948.1">
    <property type="protein sequence ID" value="ENSOTSP00005141711.1"/>
    <property type="gene ID" value="ENSOTSG00005047687.2"/>
</dbReference>
<dbReference type="CDD" id="cd05382">
    <property type="entry name" value="CAP_GAPR1-like"/>
    <property type="match status" value="4"/>
</dbReference>
<feature type="domain" description="SCP" evidence="2">
    <location>
        <begin position="609"/>
        <end position="742"/>
    </location>
</feature>
<dbReference type="Proteomes" id="UP000694402">
    <property type="component" value="Unassembled WGS sequence"/>
</dbReference>
<dbReference type="InterPro" id="IPR034113">
    <property type="entry name" value="SCP_GAPR1-like"/>
</dbReference>
<dbReference type="SUPFAM" id="SSF55797">
    <property type="entry name" value="PR-1-like"/>
    <property type="match status" value="4"/>
</dbReference>
<dbReference type="AlphaFoldDB" id="A0AAZ3RK10"/>